<keyword evidence="3" id="KW-1185">Reference proteome</keyword>
<reference evidence="2" key="2">
    <citation type="journal article" date="2023" name="BMC Genomics">
        <title>Pest status, molecular evolution, and epigenetic factors derived from the genome assembly of Frankliniella fusca, a thysanopteran phytovirus vector.</title>
        <authorList>
            <person name="Catto M.A."/>
            <person name="Labadie P.E."/>
            <person name="Jacobson A.L."/>
            <person name="Kennedy G.G."/>
            <person name="Srinivasan R."/>
            <person name="Hunt B.G."/>
        </authorList>
    </citation>
    <scope>NUCLEOTIDE SEQUENCE</scope>
    <source>
        <strain evidence="2">PL_HMW_Pooled</strain>
    </source>
</reference>
<gene>
    <name evidence="2" type="ORF">KUF71_016062</name>
</gene>
<evidence type="ECO:0000256" key="1">
    <source>
        <dbReference type="SAM" id="Phobius"/>
    </source>
</evidence>
<sequence>MEELLDSCVDTSTVCFVPLENDGTLHKYWLSLVYCQFPILIFVMTLIMPHVILLQSNLGDPLEKSEKKSNDEPFVIILVSKMKATSCFTCSDIVKKEVYKDEYYV</sequence>
<proteinExistence type="predicted"/>
<name>A0AAE1HUN8_9NEOP</name>
<feature type="transmembrane region" description="Helical" evidence="1">
    <location>
        <begin position="28"/>
        <end position="54"/>
    </location>
</feature>
<organism evidence="2 3">
    <name type="scientific">Frankliniella fusca</name>
    <dbReference type="NCBI Taxonomy" id="407009"/>
    <lineage>
        <taxon>Eukaryota</taxon>
        <taxon>Metazoa</taxon>
        <taxon>Ecdysozoa</taxon>
        <taxon>Arthropoda</taxon>
        <taxon>Hexapoda</taxon>
        <taxon>Insecta</taxon>
        <taxon>Pterygota</taxon>
        <taxon>Neoptera</taxon>
        <taxon>Paraneoptera</taxon>
        <taxon>Thysanoptera</taxon>
        <taxon>Terebrantia</taxon>
        <taxon>Thripoidea</taxon>
        <taxon>Thripidae</taxon>
        <taxon>Frankliniella</taxon>
    </lineage>
</organism>
<dbReference type="Proteomes" id="UP001219518">
    <property type="component" value="Unassembled WGS sequence"/>
</dbReference>
<keyword evidence="1" id="KW-1133">Transmembrane helix</keyword>
<dbReference type="EMBL" id="JAHWGI010001301">
    <property type="protein sequence ID" value="KAK3927777.1"/>
    <property type="molecule type" value="Genomic_DNA"/>
</dbReference>
<comment type="caution">
    <text evidence="2">The sequence shown here is derived from an EMBL/GenBank/DDBJ whole genome shotgun (WGS) entry which is preliminary data.</text>
</comment>
<accession>A0AAE1HUN8</accession>
<keyword evidence="1" id="KW-0472">Membrane</keyword>
<evidence type="ECO:0000313" key="2">
    <source>
        <dbReference type="EMBL" id="KAK3927777.1"/>
    </source>
</evidence>
<protein>
    <submittedName>
        <fullName evidence="2">Transcriptional regulatory protein</fullName>
    </submittedName>
</protein>
<evidence type="ECO:0000313" key="3">
    <source>
        <dbReference type="Proteomes" id="UP001219518"/>
    </source>
</evidence>
<reference evidence="2" key="1">
    <citation type="submission" date="2021-07" db="EMBL/GenBank/DDBJ databases">
        <authorList>
            <person name="Catto M.A."/>
            <person name="Jacobson A."/>
            <person name="Kennedy G."/>
            <person name="Labadie P."/>
            <person name="Hunt B.G."/>
            <person name="Srinivasan R."/>
        </authorList>
    </citation>
    <scope>NUCLEOTIDE SEQUENCE</scope>
    <source>
        <strain evidence="2">PL_HMW_Pooled</strain>
        <tissue evidence="2">Head</tissue>
    </source>
</reference>
<keyword evidence="1" id="KW-0812">Transmembrane</keyword>
<dbReference type="AlphaFoldDB" id="A0AAE1HUN8"/>